<dbReference type="Proteomes" id="UP000009169">
    <property type="component" value="Unassembled WGS sequence"/>
</dbReference>
<gene>
    <name evidence="1" type="ORF">TEQG_03578</name>
</gene>
<evidence type="ECO:0000313" key="1">
    <source>
        <dbReference type="EMBL" id="EGE04377.1"/>
    </source>
</evidence>
<name>F2PR59_TRIEC</name>
<dbReference type="AlphaFoldDB" id="F2PR59"/>
<dbReference type="EMBL" id="DS995733">
    <property type="protein sequence ID" value="EGE04377.1"/>
    <property type="molecule type" value="Genomic_DNA"/>
</dbReference>
<evidence type="ECO:0000313" key="2">
    <source>
        <dbReference type="Proteomes" id="UP000009169"/>
    </source>
</evidence>
<protein>
    <submittedName>
        <fullName evidence="1">Uncharacterized protein</fullName>
    </submittedName>
</protein>
<proteinExistence type="predicted"/>
<accession>F2PR59</accession>
<keyword evidence="2" id="KW-1185">Reference proteome</keyword>
<sequence>MAQGDDGVDDYRNDPSGWSKTPGLAYVPFGVRTTQDDTRKGLFSRDSNYSSGLLHTLAGRGCLMTPGQRWDTSLSTDEEQHIIRPLYPASCTQCTVRDTHCCCCIVITRIDGLVQQTNHTFSPCDNTLDPGSQRPILWPCRSRPVPLPVLSGLFGVFFTLGIWKNEFIAALLLPLSHEPALTPFSAGLTA</sequence>
<organism evidence="1 2">
    <name type="scientific">Trichophyton equinum (strain ATCC MYA-4606 / CBS 127.97)</name>
    <name type="common">Horse ringworm fungus</name>
    <dbReference type="NCBI Taxonomy" id="559882"/>
    <lineage>
        <taxon>Eukaryota</taxon>
        <taxon>Fungi</taxon>
        <taxon>Dikarya</taxon>
        <taxon>Ascomycota</taxon>
        <taxon>Pezizomycotina</taxon>
        <taxon>Eurotiomycetes</taxon>
        <taxon>Eurotiomycetidae</taxon>
        <taxon>Onygenales</taxon>
        <taxon>Arthrodermataceae</taxon>
        <taxon>Trichophyton</taxon>
    </lineage>
</organism>
<dbReference type="VEuPathDB" id="FungiDB:TEQG_03578"/>
<dbReference type="HOGENOM" id="CLU_1428940_0_0_1"/>
<reference evidence="2" key="1">
    <citation type="journal article" date="2012" name="MBio">
        <title>Comparative genome analysis of Trichophyton rubrum and related dermatophytes reveals candidate genes involved in infection.</title>
        <authorList>
            <person name="Martinez D.A."/>
            <person name="Oliver B.G."/>
            <person name="Graeser Y."/>
            <person name="Goldberg J.M."/>
            <person name="Li W."/>
            <person name="Martinez-Rossi N.M."/>
            <person name="Monod M."/>
            <person name="Shelest E."/>
            <person name="Barton R.C."/>
            <person name="Birch E."/>
            <person name="Brakhage A.A."/>
            <person name="Chen Z."/>
            <person name="Gurr S.J."/>
            <person name="Heiman D."/>
            <person name="Heitman J."/>
            <person name="Kosti I."/>
            <person name="Rossi A."/>
            <person name="Saif S."/>
            <person name="Samalova M."/>
            <person name="Saunders C.W."/>
            <person name="Shea T."/>
            <person name="Summerbell R.C."/>
            <person name="Xu J."/>
            <person name="Young S."/>
            <person name="Zeng Q."/>
            <person name="Birren B.W."/>
            <person name="Cuomo C.A."/>
            <person name="White T.C."/>
        </authorList>
    </citation>
    <scope>NUCLEOTIDE SEQUENCE [LARGE SCALE GENOMIC DNA]</scope>
    <source>
        <strain evidence="2">ATCC MYA-4606 / CBS 127.97</strain>
    </source>
</reference>